<sequence>SIKNEKDNTFLATETAKPKTISISDSLRRRAAVLIHRQKERIRSLKEGTILTPPSSGVSSGSSTDFELPPPPSPPQNESESLSMTISLNSHPSSSLYVSTPVDISLTSSDRPVIDNQSGPGQTTRSVSTKQKILQNYLKQLLVPSEEKIAPLASDDSKALFATHSQSNNSFVLPGVLKPPKLAITNLSVIPEEEASQHSNISCIRE</sequence>
<evidence type="ECO:0000313" key="3">
    <source>
        <dbReference type="Proteomes" id="UP000321570"/>
    </source>
</evidence>
<evidence type="ECO:0000256" key="1">
    <source>
        <dbReference type="SAM" id="MobiDB-lite"/>
    </source>
</evidence>
<feature type="region of interest" description="Disordered" evidence="1">
    <location>
        <begin position="42"/>
        <end position="82"/>
    </location>
</feature>
<name>A0A564YIZ9_HYMDI</name>
<dbReference type="AlphaFoldDB" id="A0A564YIZ9"/>
<dbReference type="EMBL" id="CABIJS010000222">
    <property type="protein sequence ID" value="VUZ47176.1"/>
    <property type="molecule type" value="Genomic_DNA"/>
</dbReference>
<evidence type="ECO:0000313" key="2">
    <source>
        <dbReference type="EMBL" id="VUZ47176.1"/>
    </source>
</evidence>
<feature type="non-terminal residue" evidence="2">
    <location>
        <position position="1"/>
    </location>
</feature>
<protein>
    <submittedName>
        <fullName evidence="2">Uncharacterized protein</fullName>
    </submittedName>
</protein>
<dbReference type="Proteomes" id="UP000321570">
    <property type="component" value="Unassembled WGS sequence"/>
</dbReference>
<reference evidence="2 3" key="1">
    <citation type="submission" date="2019-07" db="EMBL/GenBank/DDBJ databases">
        <authorList>
            <person name="Jastrzebski P J."/>
            <person name="Paukszto L."/>
            <person name="Jastrzebski P J."/>
        </authorList>
    </citation>
    <scope>NUCLEOTIDE SEQUENCE [LARGE SCALE GENOMIC DNA]</scope>
    <source>
        <strain evidence="2 3">WMS-il1</strain>
    </source>
</reference>
<gene>
    <name evidence="2" type="ORF">WMSIL1_LOCUS6779</name>
</gene>
<keyword evidence="3" id="KW-1185">Reference proteome</keyword>
<feature type="non-terminal residue" evidence="2">
    <location>
        <position position="206"/>
    </location>
</feature>
<proteinExistence type="predicted"/>
<accession>A0A564YIZ9</accession>
<organism evidence="2 3">
    <name type="scientific">Hymenolepis diminuta</name>
    <name type="common">Rat tapeworm</name>
    <dbReference type="NCBI Taxonomy" id="6216"/>
    <lineage>
        <taxon>Eukaryota</taxon>
        <taxon>Metazoa</taxon>
        <taxon>Spiralia</taxon>
        <taxon>Lophotrochozoa</taxon>
        <taxon>Platyhelminthes</taxon>
        <taxon>Cestoda</taxon>
        <taxon>Eucestoda</taxon>
        <taxon>Cyclophyllidea</taxon>
        <taxon>Hymenolepididae</taxon>
        <taxon>Hymenolepis</taxon>
    </lineage>
</organism>